<organism evidence="4 5">
    <name type="scientific">Piscinibacter sakaiensis</name>
    <name type="common">Ideonella sakaiensis</name>
    <dbReference type="NCBI Taxonomy" id="1547922"/>
    <lineage>
        <taxon>Bacteria</taxon>
        <taxon>Pseudomonadati</taxon>
        <taxon>Pseudomonadota</taxon>
        <taxon>Betaproteobacteria</taxon>
        <taxon>Burkholderiales</taxon>
        <taxon>Sphaerotilaceae</taxon>
        <taxon>Piscinibacter</taxon>
    </lineage>
</organism>
<name>A0A0K8NW11_PISS1</name>
<accession>A0A0K8NW11</accession>
<keyword evidence="3" id="KW-0472">Membrane</keyword>
<evidence type="ECO:0000256" key="1">
    <source>
        <dbReference type="SAM" id="Coils"/>
    </source>
</evidence>
<feature type="region of interest" description="Disordered" evidence="2">
    <location>
        <begin position="363"/>
        <end position="384"/>
    </location>
</feature>
<feature type="coiled-coil region" evidence="1">
    <location>
        <begin position="272"/>
        <end position="320"/>
    </location>
</feature>
<keyword evidence="1" id="KW-0175">Coiled coil</keyword>
<feature type="region of interest" description="Disordered" evidence="2">
    <location>
        <begin position="612"/>
        <end position="639"/>
    </location>
</feature>
<dbReference type="PANTHER" id="PTHR45725">
    <property type="entry name" value="FORMIN HOMOLOGY 2 FAMILY MEMBER"/>
    <property type="match status" value="1"/>
</dbReference>
<dbReference type="STRING" id="1547922.ISF6_5056"/>
<feature type="compositionally biased region" description="Low complexity" evidence="2">
    <location>
        <begin position="363"/>
        <end position="381"/>
    </location>
</feature>
<evidence type="ECO:0000313" key="5">
    <source>
        <dbReference type="Proteomes" id="UP000037660"/>
    </source>
</evidence>
<gene>
    <name evidence="4" type="ORF">ISF6_5056</name>
</gene>
<feature type="region of interest" description="Disordered" evidence="2">
    <location>
        <begin position="669"/>
        <end position="721"/>
    </location>
</feature>
<feature type="compositionally biased region" description="Acidic residues" evidence="2">
    <location>
        <begin position="697"/>
        <end position="712"/>
    </location>
</feature>
<protein>
    <submittedName>
        <fullName evidence="4">Uncharacterized protein</fullName>
    </submittedName>
</protein>
<dbReference type="PANTHER" id="PTHR45725:SF18">
    <property type="entry name" value="ORC1-LIKE AAA ATPASE DOMAIN-CONTAINING PROTEIN"/>
    <property type="match status" value="1"/>
</dbReference>
<proteinExistence type="predicted"/>
<sequence length="721" mass="73265">MALGLGRVNTLSSLGSVLEFSVAVSSEPGDALAPDCISADVYAGDTRVPPEMVRVRLSRATDGRVSALRVSTGTRIDEPVASVQLTLDCGTRISRNYVVFIDPPQLELAQSAGGLAPRSEAPAVREPGARPPSTRRGTRTARSSDPGRVQAGGTGEAGASRPRRAARNEAARAAARAAARESGSRLQLESAPAIAAGGPVSERRSGGAGRTAAAAPAASAGGLPLRTAPPAAAAASSPVATPGSAASAAAAVAAASGASAAGLGGLLGELAAKADADAIAQQAEQLKSLEQRLTRLSAQNQSLQKTMGDLQARLADAEASRYANPLVYAMAALVLLLLAVVAALLWRQRGLQKESDWLKAAAAESDAPRAATPEVRSVVRPSAPPPVARTAAAAAAAAGLGGTETVSGVRARAADEAAGAAAGGASVELAMAAGLAAAAGAAAVAAPAAIPHESTSVQADPRREVSVEELIDLEQQADFFVVLGQDDAAIDLLMGHVQGTGGASPLPYLKLLEIHRRRGERDLYDRVRERFNRRFTANAPEWDAAIGNERALEDYPSIVERLQGLWARPVEAMAALSGWLFQRDPSAPTFDLPAYGDLLFLYSLARELADSEPPPDGVDLLLPLDDGPGPTAPGGAGGRGAALGGAALAAGAAGMAAAAADDGLSLAPTDALPTLPETPPTYPVPLAFPESDRPAGDDDFGLLDLNISDEPEEPKGPLSRY</sequence>
<evidence type="ECO:0000313" key="4">
    <source>
        <dbReference type="EMBL" id="GAP34587.1"/>
    </source>
</evidence>
<reference evidence="5" key="1">
    <citation type="submission" date="2015-07" db="EMBL/GenBank/DDBJ databases">
        <title>Discovery of a poly(ethylene terephthalate assimilation.</title>
        <authorList>
            <person name="Yoshida S."/>
            <person name="Hiraga K."/>
            <person name="Takehana T."/>
            <person name="Taniguchi I."/>
            <person name="Yamaji H."/>
            <person name="Maeda Y."/>
            <person name="Toyohara K."/>
            <person name="Miyamoto K."/>
            <person name="Kimura Y."/>
            <person name="Oda K."/>
        </authorList>
    </citation>
    <scope>NUCLEOTIDE SEQUENCE [LARGE SCALE GENOMIC DNA]</scope>
    <source>
        <strain evidence="5">NBRC 110686 / TISTR 2288 / 201-F6</strain>
    </source>
</reference>
<evidence type="ECO:0000256" key="3">
    <source>
        <dbReference type="SAM" id="Phobius"/>
    </source>
</evidence>
<evidence type="ECO:0000256" key="2">
    <source>
        <dbReference type="SAM" id="MobiDB-lite"/>
    </source>
</evidence>
<keyword evidence="3" id="KW-1133">Transmembrane helix</keyword>
<dbReference type="AlphaFoldDB" id="A0A0K8NW11"/>
<dbReference type="Proteomes" id="UP000037660">
    <property type="component" value="Unassembled WGS sequence"/>
</dbReference>
<feature type="region of interest" description="Disordered" evidence="2">
    <location>
        <begin position="111"/>
        <end position="213"/>
    </location>
</feature>
<reference evidence="4 5" key="2">
    <citation type="journal article" date="2016" name="Science">
        <title>A bacterium that degrades and assimilates poly(ethylene terephthalate).</title>
        <authorList>
            <person name="Yoshida S."/>
            <person name="Hiraga K."/>
            <person name="Takehana T."/>
            <person name="Taniguchi I."/>
            <person name="Yamaji H."/>
            <person name="Maeda Y."/>
            <person name="Toyohara K."/>
            <person name="Miyamoto K."/>
            <person name="Kimura Y."/>
            <person name="Oda K."/>
        </authorList>
    </citation>
    <scope>NUCLEOTIDE SEQUENCE [LARGE SCALE GENOMIC DNA]</scope>
    <source>
        <strain evidence="5">NBRC 110686 / TISTR 2288 / 201-F6</strain>
    </source>
</reference>
<feature type="transmembrane region" description="Helical" evidence="3">
    <location>
        <begin position="326"/>
        <end position="346"/>
    </location>
</feature>
<dbReference type="InterPro" id="IPR051425">
    <property type="entry name" value="Formin_Homology"/>
</dbReference>
<comment type="caution">
    <text evidence="4">The sequence shown here is derived from an EMBL/GenBank/DDBJ whole genome shotgun (WGS) entry which is preliminary data.</text>
</comment>
<dbReference type="EMBL" id="BBYR01000008">
    <property type="protein sequence ID" value="GAP34587.1"/>
    <property type="molecule type" value="Genomic_DNA"/>
</dbReference>
<keyword evidence="3" id="KW-0812">Transmembrane</keyword>
<keyword evidence="5" id="KW-1185">Reference proteome</keyword>
<feature type="compositionally biased region" description="Low complexity" evidence="2">
    <location>
        <begin position="131"/>
        <end position="144"/>
    </location>
</feature>
<feature type="compositionally biased region" description="Low complexity" evidence="2">
    <location>
        <begin position="617"/>
        <end position="629"/>
    </location>
</feature>